<dbReference type="EMBL" id="LS483250">
    <property type="protein sequence ID" value="SQD78017.1"/>
    <property type="molecule type" value="Genomic_DNA"/>
</dbReference>
<dbReference type="Proteomes" id="UP000250163">
    <property type="component" value="Chromosome MORIYA"/>
</dbReference>
<feature type="domain" description="D-serine dehydratase-like" evidence="1">
    <location>
        <begin position="2"/>
        <end position="28"/>
    </location>
</feature>
<evidence type="ECO:0000313" key="2">
    <source>
        <dbReference type="EMBL" id="SQD78017.1"/>
    </source>
</evidence>
<accession>A0A330LLV1</accession>
<gene>
    <name evidence="2" type="ORF">MORIYA_1539</name>
</gene>
<organism evidence="2 3">
    <name type="scientific">Moritella yayanosii</name>
    <dbReference type="NCBI Taxonomy" id="69539"/>
    <lineage>
        <taxon>Bacteria</taxon>
        <taxon>Pseudomonadati</taxon>
        <taxon>Pseudomonadota</taxon>
        <taxon>Gammaproteobacteria</taxon>
        <taxon>Alteromonadales</taxon>
        <taxon>Moritellaceae</taxon>
        <taxon>Moritella</taxon>
    </lineage>
</organism>
<dbReference type="InterPro" id="IPR026956">
    <property type="entry name" value="D-ser_dehydrat-like_dom"/>
</dbReference>
<dbReference type="AlphaFoldDB" id="A0A330LLV1"/>
<dbReference type="KEGG" id="mya:MORIYA_1539"/>
<dbReference type="RefSeq" id="WP_408632080.1">
    <property type="nucleotide sequence ID" value="NZ_LS483250.1"/>
</dbReference>
<evidence type="ECO:0000259" key="1">
    <source>
        <dbReference type="Pfam" id="PF14031"/>
    </source>
</evidence>
<sequence length="45" mass="4874">MDIAVGTQLRILPNHACATAAMHAGYYVADPAQIELDYGARIQGW</sequence>
<dbReference type="InterPro" id="IPR042208">
    <property type="entry name" value="D-ser_dehydrat-like_sf"/>
</dbReference>
<keyword evidence="3" id="KW-1185">Reference proteome</keyword>
<name>A0A330LLV1_9GAMM</name>
<dbReference type="Pfam" id="PF14031">
    <property type="entry name" value="D-ser_dehydrat"/>
    <property type="match status" value="1"/>
</dbReference>
<evidence type="ECO:0000313" key="3">
    <source>
        <dbReference type="Proteomes" id="UP000250163"/>
    </source>
</evidence>
<reference evidence="3" key="1">
    <citation type="submission" date="2018-05" db="EMBL/GenBank/DDBJ databases">
        <authorList>
            <person name="Cea G.-C."/>
            <person name="William W."/>
        </authorList>
    </citation>
    <scope>NUCLEOTIDE SEQUENCE [LARGE SCALE GENOMIC DNA]</scope>
    <source>
        <strain evidence="3">DB21MT 5</strain>
    </source>
</reference>
<proteinExistence type="predicted"/>
<dbReference type="Gene3D" id="2.40.37.20">
    <property type="entry name" value="D-serine dehydratase-like domain"/>
    <property type="match status" value="1"/>
</dbReference>
<protein>
    <recommendedName>
        <fullName evidence="1">D-serine dehydratase-like domain-containing protein</fullName>
    </recommendedName>
</protein>